<keyword evidence="6" id="KW-0175">Coiled coil</keyword>
<dbReference type="Pfam" id="PF25120">
    <property type="entry name" value="DUF7814"/>
    <property type="match status" value="1"/>
</dbReference>
<evidence type="ECO:0000256" key="1">
    <source>
        <dbReference type="ARBA" id="ARBA00011900"/>
    </source>
</evidence>
<dbReference type="PRINTS" id="PR00507">
    <property type="entry name" value="N12N6MTFRASE"/>
</dbReference>
<dbReference type="GO" id="GO:0009007">
    <property type="term" value="F:site-specific DNA-methyltransferase (adenine-specific) activity"/>
    <property type="evidence" value="ECO:0007669"/>
    <property type="project" value="UniProtKB-EC"/>
</dbReference>
<dbReference type="AlphaFoldDB" id="A3IT44"/>
<feature type="domain" description="DUF7149" evidence="8">
    <location>
        <begin position="6"/>
        <end position="234"/>
    </location>
</feature>
<dbReference type="GO" id="GO:0003676">
    <property type="term" value="F:nucleic acid binding"/>
    <property type="evidence" value="ECO:0007669"/>
    <property type="project" value="InterPro"/>
</dbReference>
<accession>A3IT44</accession>
<evidence type="ECO:0000259" key="9">
    <source>
        <dbReference type="Pfam" id="PF25120"/>
    </source>
</evidence>
<comment type="caution">
    <text evidence="10">The sequence shown here is derived from an EMBL/GenBank/DDBJ whole genome shotgun (WGS) entry which is preliminary data.</text>
</comment>
<dbReference type="eggNOG" id="COG1002">
    <property type="taxonomic scope" value="Bacteria"/>
</dbReference>
<reference evidence="10 11" key="1">
    <citation type="submission" date="2007-03" db="EMBL/GenBank/DDBJ databases">
        <authorList>
            <person name="Stal L."/>
            <person name="Ferriera S."/>
            <person name="Johnson J."/>
            <person name="Kravitz S."/>
            <person name="Beeson K."/>
            <person name="Sutton G."/>
            <person name="Rogers Y.-H."/>
            <person name="Friedman R."/>
            <person name="Frazier M."/>
            <person name="Venter J.C."/>
        </authorList>
    </citation>
    <scope>NUCLEOTIDE SEQUENCE [LARGE SCALE GENOMIC DNA]</scope>
    <source>
        <strain evidence="10 11">CCY0110</strain>
    </source>
</reference>
<dbReference type="PROSITE" id="PS00092">
    <property type="entry name" value="N6_MTASE"/>
    <property type="match status" value="1"/>
</dbReference>
<dbReference type="GO" id="GO:0006304">
    <property type="term" value="P:DNA modification"/>
    <property type="evidence" value="ECO:0007669"/>
    <property type="project" value="InterPro"/>
</dbReference>
<dbReference type="InterPro" id="IPR002052">
    <property type="entry name" value="DNA_methylase_N6_adenine_CS"/>
</dbReference>
<evidence type="ECO:0000313" key="10">
    <source>
        <dbReference type="EMBL" id="EAZ90348.1"/>
    </source>
</evidence>
<keyword evidence="4" id="KW-0949">S-adenosyl-L-methionine</keyword>
<feature type="domain" description="DUF7814" evidence="9">
    <location>
        <begin position="235"/>
        <end position="458"/>
    </location>
</feature>
<evidence type="ECO:0000259" key="8">
    <source>
        <dbReference type="Pfam" id="PF23653"/>
    </source>
</evidence>
<dbReference type="GO" id="GO:0032259">
    <property type="term" value="P:methylation"/>
    <property type="evidence" value="ECO:0007669"/>
    <property type="project" value="UniProtKB-KW"/>
</dbReference>
<keyword evidence="11" id="KW-1185">Reference proteome</keyword>
<dbReference type="PANTHER" id="PTHR33841:SF1">
    <property type="entry name" value="DNA METHYLTRANSFERASE A"/>
    <property type="match status" value="1"/>
</dbReference>
<gene>
    <name evidence="10" type="ORF">CY0110_04758</name>
</gene>
<evidence type="ECO:0000259" key="7">
    <source>
        <dbReference type="Pfam" id="PF07669"/>
    </source>
</evidence>
<keyword evidence="3" id="KW-0808">Transferase</keyword>
<keyword evidence="2" id="KW-0489">Methyltransferase</keyword>
<evidence type="ECO:0000256" key="6">
    <source>
        <dbReference type="SAM" id="Coils"/>
    </source>
</evidence>
<dbReference type="Pfam" id="PF23653">
    <property type="entry name" value="DUF7149"/>
    <property type="match status" value="1"/>
</dbReference>
<comment type="catalytic activity">
    <reaction evidence="5">
        <text>a 2'-deoxyadenosine in DNA + S-adenosyl-L-methionine = an N(6)-methyl-2'-deoxyadenosine in DNA + S-adenosyl-L-homocysteine + H(+)</text>
        <dbReference type="Rhea" id="RHEA:15197"/>
        <dbReference type="Rhea" id="RHEA-COMP:12418"/>
        <dbReference type="Rhea" id="RHEA-COMP:12419"/>
        <dbReference type="ChEBI" id="CHEBI:15378"/>
        <dbReference type="ChEBI" id="CHEBI:57856"/>
        <dbReference type="ChEBI" id="CHEBI:59789"/>
        <dbReference type="ChEBI" id="CHEBI:90615"/>
        <dbReference type="ChEBI" id="CHEBI:90616"/>
        <dbReference type="EC" id="2.1.1.72"/>
    </reaction>
</comment>
<dbReference type="PANTHER" id="PTHR33841">
    <property type="entry name" value="DNA METHYLTRANSFERASE YEEA-RELATED"/>
    <property type="match status" value="1"/>
</dbReference>
<dbReference type="InterPro" id="IPR050953">
    <property type="entry name" value="N4_N6_ade-DNA_methylase"/>
</dbReference>
<dbReference type="InterPro" id="IPR011639">
    <property type="entry name" value="MethylTrfase_TaqI-like_dom"/>
</dbReference>
<evidence type="ECO:0000256" key="5">
    <source>
        <dbReference type="ARBA" id="ARBA00047942"/>
    </source>
</evidence>
<dbReference type="InterPro" id="IPR029063">
    <property type="entry name" value="SAM-dependent_MTases_sf"/>
</dbReference>
<dbReference type="InterPro" id="IPR056716">
    <property type="entry name" value="DUF7814"/>
</dbReference>
<evidence type="ECO:0000256" key="3">
    <source>
        <dbReference type="ARBA" id="ARBA00022679"/>
    </source>
</evidence>
<protein>
    <recommendedName>
        <fullName evidence="1">site-specific DNA-methyltransferase (adenine-specific)</fullName>
        <ecNumber evidence="1">2.1.1.72</ecNumber>
    </recommendedName>
</protein>
<feature type="domain" description="Type II methyltransferase M.TaqI-like" evidence="7">
    <location>
        <begin position="618"/>
        <end position="906"/>
    </location>
</feature>
<proteinExistence type="predicted"/>
<sequence length="976" mass="114276">MSNLLSPHQSLNKAFLKVKPTRQHFEQFKINLKQLLDNIKDRESEEYNKNLLRDFLKNTYYQDNYFINTKFINDLVIRTDKSDDSTVGVILECKKPNNKSEMPKLDKLNVKALQQLLLYFLRERVIENNINLKYLIITNVYEWFIFDAQEFERLFYQDTALFKQFNEFEDGRLTGKGTDFFYKDIAKPAIDQKTDDLTFVYVNLRESIDNEKQLRDLYKLFSPEHLLKLPFINDSNSLDKEFYNELLYIIGLTEVKEKNKKLIKRNKAAKRNIGSLIENTIIQLDNDLDLKNPLQFGDSKEEQLFNVSLELVITWINRILFLKLLEAQLINYHQGDKSFAFLNLDKIKDYNDLDFLFFKVLAYENSQRNEYINQKFGKVPYLNSSLFEKTELEQETICISNLINENLPVFSGTVLKDTTGKKRTGDLNALQYLFEFLDAYDFSSEGSEAIQEDNKRLINASVLGLIFEKINGYKDGSFFTPGFITMYMCEETIRRGVIQKFNEVKKWNCNTINDLYNKIDDKVEANEIINSLKICDPAVGSGHFLVSALNEIIAIKSELKILQDKEGKTLRDYKIEVVNDELVIEDDNETLFEYNPKNKESQRVQETLFHEKQKIIENCLFGVDINPNSVKICRLRLWIELLKNAYYKGENELETLPNIDINIKCGNSLISRFPLNSDLKIALSKSKSNINTYQTAVQTYRSAKSKEEKREMEELITKIKDNFQTTLSGTDPKKVKLRKLESDLYLLQNQTTLLEETEKENKAKEKKIIKLQNEIDKLTVELEEIESGKLYQNAFEWRFEFPEVLNNKGDFVGFDIIIGNPPYIRQEEIKQFKPYFKEQYNCYTGVADLFVYFYEKAYTLLKKQGILTYISSNKYFRSGYGEKLRSFLTTNTTIHTLIDFGDAPVFEEAIAYPSIIVTQVEKLLKDGQTIQVLNWESDNSIDDFITILIKIVYATTTRFIIRRLEVRIFSSVTVIR</sequence>
<dbReference type="SUPFAM" id="SSF53335">
    <property type="entry name" value="S-adenosyl-L-methionine-dependent methyltransferases"/>
    <property type="match status" value="1"/>
</dbReference>
<feature type="coiled-coil region" evidence="6">
    <location>
        <begin position="747"/>
        <end position="788"/>
    </location>
</feature>
<feature type="coiled-coil region" evidence="6">
    <location>
        <begin position="252"/>
        <end position="279"/>
    </location>
</feature>
<name>A3IT44_9CHRO</name>
<dbReference type="RefSeq" id="WP_008276549.1">
    <property type="nucleotide sequence ID" value="NZ_AAXW01000026.1"/>
</dbReference>
<evidence type="ECO:0000256" key="2">
    <source>
        <dbReference type="ARBA" id="ARBA00022603"/>
    </source>
</evidence>
<dbReference type="InterPro" id="IPR055573">
    <property type="entry name" value="DUF7149"/>
</dbReference>
<dbReference type="Gene3D" id="3.40.50.150">
    <property type="entry name" value="Vaccinia Virus protein VP39"/>
    <property type="match status" value="2"/>
</dbReference>
<dbReference type="EC" id="2.1.1.72" evidence="1"/>
<organism evidence="10 11">
    <name type="scientific">Crocosphaera chwakensis CCY0110</name>
    <dbReference type="NCBI Taxonomy" id="391612"/>
    <lineage>
        <taxon>Bacteria</taxon>
        <taxon>Bacillati</taxon>
        <taxon>Cyanobacteriota</taxon>
        <taxon>Cyanophyceae</taxon>
        <taxon>Oscillatoriophycideae</taxon>
        <taxon>Chroococcales</taxon>
        <taxon>Aphanothecaceae</taxon>
        <taxon>Crocosphaera</taxon>
        <taxon>Crocosphaera chwakensis</taxon>
    </lineage>
</organism>
<evidence type="ECO:0000313" key="11">
    <source>
        <dbReference type="Proteomes" id="UP000003781"/>
    </source>
</evidence>
<dbReference type="EMBL" id="AAXW01000026">
    <property type="protein sequence ID" value="EAZ90348.1"/>
    <property type="molecule type" value="Genomic_DNA"/>
</dbReference>
<dbReference type="Pfam" id="PF07669">
    <property type="entry name" value="Eco57I"/>
    <property type="match status" value="1"/>
</dbReference>
<dbReference type="Proteomes" id="UP000003781">
    <property type="component" value="Unassembled WGS sequence"/>
</dbReference>
<evidence type="ECO:0000256" key="4">
    <source>
        <dbReference type="ARBA" id="ARBA00022691"/>
    </source>
</evidence>